<proteinExistence type="predicted"/>
<sequence>MGRRRELGSIASGIVGSFASRNNDVDGYWGIGKLYKFAESQSTKAITVNLKNRGIKPSAKEFDLMVCSYSEMLFRLMGKRELPNSWLVSVTIRVEFDVEYQHEHHYWRCELGKPCTLICEILDDIGRTHKANAYVNCLPHNPNRECRSSRFGNL</sequence>
<keyword evidence="2" id="KW-1185">Reference proteome</keyword>
<dbReference type="RefSeq" id="WP_068905712.1">
    <property type="nucleotide sequence ID" value="NZ_JBHUIF010000017.1"/>
</dbReference>
<reference evidence="1 2" key="1">
    <citation type="submission" date="2016-05" db="EMBL/GenBank/DDBJ databases">
        <title>Genomic Taxonomy of the Vibrionaceae.</title>
        <authorList>
            <person name="Gomez-Gil B."/>
            <person name="Enciso-Ibarra J."/>
        </authorList>
    </citation>
    <scope>NUCLEOTIDE SEQUENCE [LARGE SCALE GENOMIC DNA]</scope>
    <source>
        <strain evidence="1 2">CAIM 1920</strain>
    </source>
</reference>
<gene>
    <name evidence="1" type="ORF">A8L45_23185</name>
</gene>
<name>A0A1C3E525_9GAMM</name>
<dbReference type="OrthoDB" id="8756377at2"/>
<dbReference type="Proteomes" id="UP000094936">
    <property type="component" value="Unassembled WGS sequence"/>
</dbReference>
<dbReference type="EMBL" id="LYBM01000093">
    <property type="protein sequence ID" value="ODA28334.1"/>
    <property type="molecule type" value="Genomic_DNA"/>
</dbReference>
<protein>
    <submittedName>
        <fullName evidence="1">Uncharacterized protein</fullName>
    </submittedName>
</protein>
<dbReference type="AlphaFoldDB" id="A0A1C3E525"/>
<evidence type="ECO:0000313" key="1">
    <source>
        <dbReference type="EMBL" id="ODA28334.1"/>
    </source>
</evidence>
<accession>A0A1C3E525</accession>
<organism evidence="1 2">
    <name type="scientific">Veronia pacifica</name>
    <dbReference type="NCBI Taxonomy" id="1080227"/>
    <lineage>
        <taxon>Bacteria</taxon>
        <taxon>Pseudomonadati</taxon>
        <taxon>Pseudomonadota</taxon>
        <taxon>Gammaproteobacteria</taxon>
        <taxon>Vibrionales</taxon>
        <taxon>Vibrionaceae</taxon>
        <taxon>Veronia</taxon>
    </lineage>
</organism>
<evidence type="ECO:0000313" key="2">
    <source>
        <dbReference type="Proteomes" id="UP000094936"/>
    </source>
</evidence>
<dbReference type="STRING" id="1080227.A8L45_23185"/>
<comment type="caution">
    <text evidence="1">The sequence shown here is derived from an EMBL/GenBank/DDBJ whole genome shotgun (WGS) entry which is preliminary data.</text>
</comment>